<protein>
    <submittedName>
        <fullName evidence="1">Uncharacterized protein</fullName>
    </submittedName>
</protein>
<organism evidence="1 2">
    <name type="scientific">Candidatus Nomurabacteria bacterium RIFCSPLOWO2_01_FULL_40_15</name>
    <dbReference type="NCBI Taxonomy" id="1801772"/>
    <lineage>
        <taxon>Bacteria</taxon>
        <taxon>Candidatus Nomuraibacteriota</taxon>
    </lineage>
</organism>
<dbReference type="Proteomes" id="UP000176814">
    <property type="component" value="Unassembled WGS sequence"/>
</dbReference>
<name>A0A1F6X930_9BACT</name>
<evidence type="ECO:0000313" key="1">
    <source>
        <dbReference type="EMBL" id="OGI90478.1"/>
    </source>
</evidence>
<sequence>MNLGQSLLPAQAGNQNTFLGDSFLNSKFLDPGYLFDQILEFLRFLFDLIVYGGGGGVFKLILAAFSIFFLTVIAYTSVRLLEIRSKEKKHLEHEIAEYAHHQAEREKKLWGGETEPRNERWVKVLQLLFSPNSGDWKLAIIEADSMLEVLMGDLGFKGETFGDKLKSADRDKFRNITSAWEVHTIRNRIAHEGASFELSQHEAKRVIALYEQIFREFGYI</sequence>
<gene>
    <name evidence="1" type="ORF">A2911_02740</name>
</gene>
<evidence type="ECO:0000313" key="2">
    <source>
        <dbReference type="Proteomes" id="UP000176814"/>
    </source>
</evidence>
<dbReference type="EMBL" id="MFUW01000010">
    <property type="protein sequence ID" value="OGI90478.1"/>
    <property type="molecule type" value="Genomic_DNA"/>
</dbReference>
<reference evidence="1 2" key="1">
    <citation type="journal article" date="2016" name="Nat. Commun.">
        <title>Thousands of microbial genomes shed light on interconnected biogeochemical processes in an aquifer system.</title>
        <authorList>
            <person name="Anantharaman K."/>
            <person name="Brown C.T."/>
            <person name="Hug L.A."/>
            <person name="Sharon I."/>
            <person name="Castelle C.J."/>
            <person name="Probst A.J."/>
            <person name="Thomas B.C."/>
            <person name="Singh A."/>
            <person name="Wilkins M.J."/>
            <person name="Karaoz U."/>
            <person name="Brodie E.L."/>
            <person name="Williams K.H."/>
            <person name="Hubbard S.S."/>
            <person name="Banfield J.F."/>
        </authorList>
    </citation>
    <scope>NUCLEOTIDE SEQUENCE [LARGE SCALE GENOMIC DNA]</scope>
</reference>
<comment type="caution">
    <text evidence="1">The sequence shown here is derived from an EMBL/GenBank/DDBJ whole genome shotgun (WGS) entry which is preliminary data.</text>
</comment>
<proteinExistence type="predicted"/>
<accession>A0A1F6X930</accession>
<dbReference type="AlphaFoldDB" id="A0A1F6X930"/>